<sequence length="162" mass="17474">MYALPKEDSLVQEPLPLGLGHLVACSPHGATLRARASPTGTRPHCNLLLTLSNASRKHLSHWDSATLQLAPHIEQCFVQAPLPLGLGHIATCSFHGATLRTRASPTRTRPHCNLLLPWGNALCKSLSHWDSATLQLAPHIEQRIAQVPLPLGLSHIAACSSH</sequence>
<gene>
    <name evidence="1" type="ORF">Adt_33208</name>
</gene>
<keyword evidence="2" id="KW-1185">Reference proteome</keyword>
<dbReference type="EMBL" id="JBFOLK010000010">
    <property type="protein sequence ID" value="KAL2480242.1"/>
    <property type="molecule type" value="Genomic_DNA"/>
</dbReference>
<name>A0ABD1QVL2_9LAMI</name>
<comment type="caution">
    <text evidence="1">The sequence shown here is derived from an EMBL/GenBank/DDBJ whole genome shotgun (WGS) entry which is preliminary data.</text>
</comment>
<dbReference type="Proteomes" id="UP001604336">
    <property type="component" value="Unassembled WGS sequence"/>
</dbReference>
<organism evidence="1 2">
    <name type="scientific">Abeliophyllum distichum</name>
    <dbReference type="NCBI Taxonomy" id="126358"/>
    <lineage>
        <taxon>Eukaryota</taxon>
        <taxon>Viridiplantae</taxon>
        <taxon>Streptophyta</taxon>
        <taxon>Embryophyta</taxon>
        <taxon>Tracheophyta</taxon>
        <taxon>Spermatophyta</taxon>
        <taxon>Magnoliopsida</taxon>
        <taxon>eudicotyledons</taxon>
        <taxon>Gunneridae</taxon>
        <taxon>Pentapetalae</taxon>
        <taxon>asterids</taxon>
        <taxon>lamiids</taxon>
        <taxon>Lamiales</taxon>
        <taxon>Oleaceae</taxon>
        <taxon>Forsythieae</taxon>
        <taxon>Abeliophyllum</taxon>
    </lineage>
</organism>
<proteinExistence type="predicted"/>
<evidence type="ECO:0000313" key="1">
    <source>
        <dbReference type="EMBL" id="KAL2480242.1"/>
    </source>
</evidence>
<reference evidence="2" key="1">
    <citation type="submission" date="2024-07" db="EMBL/GenBank/DDBJ databases">
        <title>Two chromosome-level genome assemblies of Korean endemic species Abeliophyllum distichum and Forsythia ovata (Oleaceae).</title>
        <authorList>
            <person name="Jang H."/>
        </authorList>
    </citation>
    <scope>NUCLEOTIDE SEQUENCE [LARGE SCALE GENOMIC DNA]</scope>
</reference>
<evidence type="ECO:0000313" key="2">
    <source>
        <dbReference type="Proteomes" id="UP001604336"/>
    </source>
</evidence>
<accession>A0ABD1QVL2</accession>
<dbReference type="AlphaFoldDB" id="A0ABD1QVL2"/>
<protein>
    <submittedName>
        <fullName evidence="1">Uncharacterized protein</fullName>
    </submittedName>
</protein>